<dbReference type="AlphaFoldDB" id="A0A8T4J4I6"/>
<dbReference type="Pfam" id="PF03772">
    <property type="entry name" value="Competence"/>
    <property type="match status" value="1"/>
</dbReference>
<evidence type="ECO:0000259" key="2">
    <source>
        <dbReference type="Pfam" id="PF03772"/>
    </source>
</evidence>
<keyword evidence="4" id="KW-1185">Reference proteome</keyword>
<feature type="region of interest" description="Disordered" evidence="1">
    <location>
        <begin position="1"/>
        <end position="26"/>
    </location>
</feature>
<proteinExistence type="predicted"/>
<feature type="non-terminal residue" evidence="3">
    <location>
        <position position="162"/>
    </location>
</feature>
<protein>
    <submittedName>
        <fullName evidence="3">ComEC/Rec2 family competence protein</fullName>
    </submittedName>
</protein>
<gene>
    <name evidence="3" type="ORF">KDA82_39270</name>
</gene>
<accession>A0A8T4J4I6</accession>
<feature type="compositionally biased region" description="Low complexity" evidence="1">
    <location>
        <begin position="1"/>
        <end position="23"/>
    </location>
</feature>
<dbReference type="Proteomes" id="UP000675554">
    <property type="component" value="Unassembled WGS sequence"/>
</dbReference>
<evidence type="ECO:0000256" key="1">
    <source>
        <dbReference type="SAM" id="MobiDB-lite"/>
    </source>
</evidence>
<comment type="caution">
    <text evidence="3">The sequence shown here is derived from an EMBL/GenBank/DDBJ whole genome shotgun (WGS) entry which is preliminary data.</text>
</comment>
<evidence type="ECO:0000313" key="3">
    <source>
        <dbReference type="EMBL" id="MBR7678885.1"/>
    </source>
</evidence>
<evidence type="ECO:0000313" key="4">
    <source>
        <dbReference type="Proteomes" id="UP000675554"/>
    </source>
</evidence>
<sequence length="162" mass="16241">QGAGEASGAVRGAASASAAVPGPEAERDGAVASDWLRLLPSTGLRVSGRLAVPMESGPGQDIAAVLRLREPGSPHVVREPSAAQRMAGTLRAGLREASGGLDGDARGLLPGLVVGDTSRLSADLDEAFRATDMTHILAVSGSNLTVLLVLLIGPPGLAHSAE</sequence>
<name>A0A8T4J4I6_9ACTN</name>
<feature type="non-terminal residue" evidence="3">
    <location>
        <position position="1"/>
    </location>
</feature>
<organism evidence="3 4">
    <name type="scientific">Streptomyces daliensis</name>
    <dbReference type="NCBI Taxonomy" id="299421"/>
    <lineage>
        <taxon>Bacteria</taxon>
        <taxon>Bacillati</taxon>
        <taxon>Actinomycetota</taxon>
        <taxon>Actinomycetes</taxon>
        <taxon>Kitasatosporales</taxon>
        <taxon>Streptomycetaceae</taxon>
        <taxon>Streptomyces</taxon>
    </lineage>
</organism>
<reference evidence="3" key="1">
    <citation type="submission" date="2021-04" db="EMBL/GenBank/DDBJ databases">
        <title>Sequencing of actinobacteria type strains.</title>
        <authorList>
            <person name="Nguyen G.-S."/>
            <person name="Wentzel A."/>
        </authorList>
    </citation>
    <scope>NUCLEOTIDE SEQUENCE</scope>
    <source>
        <strain evidence="3">DSM 42095</strain>
    </source>
</reference>
<dbReference type="InterPro" id="IPR004477">
    <property type="entry name" value="ComEC_N"/>
</dbReference>
<dbReference type="EMBL" id="JAGSMN010001973">
    <property type="protein sequence ID" value="MBR7678885.1"/>
    <property type="molecule type" value="Genomic_DNA"/>
</dbReference>
<feature type="domain" description="ComEC/Rec2-related protein" evidence="2">
    <location>
        <begin position="112"/>
        <end position="152"/>
    </location>
</feature>